<comment type="caution">
    <text evidence="2">The sequence shown here is derived from an EMBL/GenBank/DDBJ whole genome shotgun (WGS) entry which is preliminary data.</text>
</comment>
<sequence>MKKKLLLTILLITSHLLYAQQKPQYTQYVFNNYLLNPAVTGIENYTDVKLGYRSQWTGLEGAPVTSYFSINAPLGKDFLQGDATAFPASGGVNPSSRLYTQYYRAAEPHHGIGFTIVSDKAGPITQTNIDATYAYHLGITDRLNLAVGVSAGVSHINLNTSMITLEDPNDPTINNLNTSQWKPDLGVGVWAYSSNYYLGASVQQVLPQTLYLTTGNTANQSKTVPHFFVTGGYKIYLSDDVTLLPSGLLKFIQPTPVTFDINMKLSFRDRFWFGGSYRKDDSYAVLAGFNLSSFINVGYSYDITTSALRTVSNGTHEIVLGILLNNRYKVTSPQHGF</sequence>
<feature type="chain" id="PRO_5036690199" evidence="1">
    <location>
        <begin position="20"/>
        <end position="337"/>
    </location>
</feature>
<dbReference type="RefSeq" id="WP_200065836.1">
    <property type="nucleotide sequence ID" value="NZ_JAEHFW010000001.1"/>
</dbReference>
<evidence type="ECO:0000313" key="3">
    <source>
        <dbReference type="Proteomes" id="UP000613193"/>
    </source>
</evidence>
<dbReference type="Pfam" id="PF11751">
    <property type="entry name" value="PorP_SprF"/>
    <property type="match status" value="1"/>
</dbReference>
<dbReference type="Proteomes" id="UP000613193">
    <property type="component" value="Unassembled WGS sequence"/>
</dbReference>
<organism evidence="2 3">
    <name type="scientific">Mucilaginibacter segetis</name>
    <dbReference type="NCBI Taxonomy" id="2793071"/>
    <lineage>
        <taxon>Bacteria</taxon>
        <taxon>Pseudomonadati</taxon>
        <taxon>Bacteroidota</taxon>
        <taxon>Sphingobacteriia</taxon>
        <taxon>Sphingobacteriales</taxon>
        <taxon>Sphingobacteriaceae</taxon>
        <taxon>Mucilaginibacter</taxon>
    </lineage>
</organism>
<dbReference type="EMBL" id="JAEHFW010000001">
    <property type="protein sequence ID" value="MBK0379408.1"/>
    <property type="molecule type" value="Genomic_DNA"/>
</dbReference>
<protein>
    <submittedName>
        <fullName evidence="2">Type IX secretion system membrane protein PorP/SprF</fullName>
    </submittedName>
</protein>
<evidence type="ECO:0000313" key="2">
    <source>
        <dbReference type="EMBL" id="MBK0379408.1"/>
    </source>
</evidence>
<gene>
    <name evidence="2" type="ORF">I5M19_08825</name>
</gene>
<proteinExistence type="predicted"/>
<keyword evidence="1" id="KW-0732">Signal</keyword>
<name>A0A934PUS8_9SPHI</name>
<dbReference type="InterPro" id="IPR019861">
    <property type="entry name" value="PorP/SprF_Bacteroidetes"/>
</dbReference>
<feature type="signal peptide" evidence="1">
    <location>
        <begin position="1"/>
        <end position="19"/>
    </location>
</feature>
<dbReference type="AlphaFoldDB" id="A0A934PUS8"/>
<reference evidence="2" key="1">
    <citation type="submission" date="2020-12" db="EMBL/GenBank/DDBJ databases">
        <title>Bacterial novel species Mucilaginibacter sp. SD-g isolated from soil.</title>
        <authorList>
            <person name="Jung H.-Y."/>
        </authorList>
    </citation>
    <scope>NUCLEOTIDE SEQUENCE</scope>
    <source>
        <strain evidence="2">SD-g</strain>
    </source>
</reference>
<evidence type="ECO:0000256" key="1">
    <source>
        <dbReference type="SAM" id="SignalP"/>
    </source>
</evidence>
<keyword evidence="3" id="KW-1185">Reference proteome</keyword>
<dbReference type="NCBIfam" id="TIGR03519">
    <property type="entry name" value="T9SS_PorP_fam"/>
    <property type="match status" value="1"/>
</dbReference>
<accession>A0A934PUS8</accession>